<organism evidence="4 5">
    <name type="scientific">Sphingobium nicotianae</name>
    <dbReference type="NCBI Taxonomy" id="2782607"/>
    <lineage>
        <taxon>Bacteria</taxon>
        <taxon>Pseudomonadati</taxon>
        <taxon>Pseudomonadota</taxon>
        <taxon>Alphaproteobacteria</taxon>
        <taxon>Sphingomonadales</taxon>
        <taxon>Sphingomonadaceae</taxon>
        <taxon>Sphingobium</taxon>
    </lineage>
</organism>
<accession>A0A9X1DBW6</accession>
<dbReference type="FunFam" id="3.20.20.30:FF:000002">
    <property type="entry name" value="LLM class flavin-dependent oxidoreductase"/>
    <property type="match status" value="1"/>
</dbReference>
<sequence length="332" mass="35677">MTKLSFLDLVNVIDGETSGDAIRRVGPMAAHVEALGFHRYWIAEHHGMVGVAAAATALIIAEAGRATNHIRVGSGGIMLPNHSPFIIAEQFGTLDALFPGRVDLGLGRAPGADGRLAQALRHDQRHEAEEFPRGVVELRAHFTGEPDLGLVAVPGRGADIEMWILGSSLYGAQLAAAFGMPYAFASHFAPDLLDEALEIYRRDFKPSAWLSAPYCAAAMSAVAADTSEEAVFIASSIMQNFVALRTGRPGKLPRPVENYLERLPMNVAATLSQALQCSAFGTVEEVARSIRQFIKRTGVDEVIVHSPAYDFDARKRSVALIAEAFASLEVDA</sequence>
<dbReference type="InterPro" id="IPR019949">
    <property type="entry name" value="CmoO-like"/>
</dbReference>
<evidence type="ECO:0000256" key="2">
    <source>
        <dbReference type="ARBA" id="ARBA00074555"/>
    </source>
</evidence>
<evidence type="ECO:0000313" key="5">
    <source>
        <dbReference type="Proteomes" id="UP001138757"/>
    </source>
</evidence>
<dbReference type="PANTHER" id="PTHR30137">
    <property type="entry name" value="LUCIFERASE-LIKE MONOOXYGENASE"/>
    <property type="match status" value="1"/>
</dbReference>
<reference evidence="4" key="1">
    <citation type="submission" date="2021-05" db="EMBL/GenBank/DDBJ databases">
        <title>Genome of Sphingobium sp. strain.</title>
        <authorList>
            <person name="Fan R."/>
        </authorList>
    </citation>
    <scope>NUCLEOTIDE SEQUENCE</scope>
    <source>
        <strain evidence="4">H33</strain>
    </source>
</reference>
<dbReference type="InterPro" id="IPR050766">
    <property type="entry name" value="Bact_Lucif_Oxidored"/>
</dbReference>
<dbReference type="PANTHER" id="PTHR30137:SF6">
    <property type="entry name" value="LUCIFERASE-LIKE MONOOXYGENASE"/>
    <property type="match status" value="1"/>
</dbReference>
<dbReference type="GO" id="GO:0016705">
    <property type="term" value="F:oxidoreductase activity, acting on paired donors, with incorporation or reduction of molecular oxygen"/>
    <property type="evidence" value="ECO:0007669"/>
    <property type="project" value="InterPro"/>
</dbReference>
<comment type="caution">
    <text evidence="4">The sequence shown here is derived from an EMBL/GenBank/DDBJ whole genome shotgun (WGS) entry which is preliminary data.</text>
</comment>
<dbReference type="Gene3D" id="3.20.20.30">
    <property type="entry name" value="Luciferase-like domain"/>
    <property type="match status" value="1"/>
</dbReference>
<gene>
    <name evidence="4" type="ORF">KK488_08790</name>
</gene>
<dbReference type="RefSeq" id="WP_214622794.1">
    <property type="nucleotide sequence ID" value="NZ_JAHGAW010000005.1"/>
</dbReference>
<dbReference type="NCBIfam" id="TIGR03558">
    <property type="entry name" value="oxido_grp_1"/>
    <property type="match status" value="1"/>
</dbReference>
<dbReference type="CDD" id="cd00347">
    <property type="entry name" value="Flavin_utilizing_monoxygenases"/>
    <property type="match status" value="1"/>
</dbReference>
<dbReference type="SUPFAM" id="SSF51679">
    <property type="entry name" value="Bacterial luciferase-like"/>
    <property type="match status" value="1"/>
</dbReference>
<protein>
    <recommendedName>
        <fullName evidence="2">Luciferase-like monooxygenase</fullName>
    </recommendedName>
</protein>
<dbReference type="InterPro" id="IPR036661">
    <property type="entry name" value="Luciferase-like_sf"/>
</dbReference>
<dbReference type="Pfam" id="PF00296">
    <property type="entry name" value="Bac_luciferase"/>
    <property type="match status" value="1"/>
</dbReference>
<dbReference type="InterPro" id="IPR011251">
    <property type="entry name" value="Luciferase-like_dom"/>
</dbReference>
<evidence type="ECO:0000256" key="1">
    <source>
        <dbReference type="ARBA" id="ARBA00007789"/>
    </source>
</evidence>
<dbReference type="Proteomes" id="UP001138757">
    <property type="component" value="Unassembled WGS sequence"/>
</dbReference>
<comment type="similarity">
    <text evidence="1">To bacterial alkanal monooxygenase alpha and beta chains.</text>
</comment>
<dbReference type="AlphaFoldDB" id="A0A9X1DBW6"/>
<keyword evidence="5" id="KW-1185">Reference proteome</keyword>
<evidence type="ECO:0000313" key="4">
    <source>
        <dbReference type="EMBL" id="MBT2187040.1"/>
    </source>
</evidence>
<dbReference type="GO" id="GO:0005829">
    <property type="term" value="C:cytosol"/>
    <property type="evidence" value="ECO:0007669"/>
    <property type="project" value="TreeGrafter"/>
</dbReference>
<dbReference type="EMBL" id="JAHGAW010000005">
    <property type="protein sequence ID" value="MBT2187040.1"/>
    <property type="molecule type" value="Genomic_DNA"/>
</dbReference>
<evidence type="ECO:0000259" key="3">
    <source>
        <dbReference type="Pfam" id="PF00296"/>
    </source>
</evidence>
<name>A0A9X1DBW6_9SPHN</name>
<feature type="domain" description="Luciferase-like" evidence="3">
    <location>
        <begin position="15"/>
        <end position="300"/>
    </location>
</feature>
<proteinExistence type="predicted"/>